<organism evidence="15 16">
    <name type="scientific">Tursiops truncatus</name>
    <name type="common">Atlantic bottle-nosed dolphin</name>
    <name type="synonym">Delphinus truncatus</name>
    <dbReference type="NCBI Taxonomy" id="9739"/>
    <lineage>
        <taxon>Eukaryota</taxon>
        <taxon>Metazoa</taxon>
        <taxon>Chordata</taxon>
        <taxon>Craniata</taxon>
        <taxon>Vertebrata</taxon>
        <taxon>Euteleostomi</taxon>
        <taxon>Mammalia</taxon>
        <taxon>Eutheria</taxon>
        <taxon>Laurasiatheria</taxon>
        <taxon>Artiodactyla</taxon>
        <taxon>Whippomorpha</taxon>
        <taxon>Cetacea</taxon>
        <taxon>Odontoceti</taxon>
        <taxon>Delphinidae</taxon>
        <taxon>Tursiops</taxon>
    </lineage>
</organism>
<dbReference type="RefSeq" id="XP_033698886.1">
    <property type="nucleotide sequence ID" value="XM_033842995.1"/>
</dbReference>
<keyword evidence="8" id="KW-0812">Transmembrane</keyword>
<dbReference type="Proteomes" id="UP000245320">
    <property type="component" value="Chromosome 17"/>
</dbReference>
<feature type="signal peptide" evidence="12">
    <location>
        <begin position="1"/>
        <end position="34"/>
    </location>
</feature>
<dbReference type="Pfam" id="PF17708">
    <property type="entry name" value="Gasdermin_C"/>
    <property type="match status" value="1"/>
</dbReference>
<feature type="chain" id="PRO_5027113031" evidence="12">
    <location>
        <begin position="35"/>
        <end position="569"/>
    </location>
</feature>
<sequence>MTPHPGGAHGPLERWTSGCPGVLLLVFVLGDSQQAPSASQSIPGLAKQDCFGGKELPITGDVQAPTFPLCRPPSSSPAGVRPEPAALLRSMASAFARVVRSVVQELDHGGELTPVDSLQSSTSFQLYCLLGRKSSSSRFWKHRYTRVNLSIRDILEPDAPEPAVECGNTFHFHDAMDGKMQGSVELAAPGQGKLSGGAAVSGSSSASMIVCTLRVAPNTWEAMHRERRLRRPEHKVLQQLRNRGDDVFVVTEVLQTQQEVEVTRTQKQEGSGQFALPGAMGLQGRGEGHLSQNKMVTIPAGSILAFRVAQLVIGSDWDILFFPDKKQTTFRPQQEGGQLQRSSCLTSTKFLSLRFKFLSDGPMEDRLVTTEGFQGLQAEVEAWAVGLEGLSREPCRQLLGALGQVLRDEAALQALDESLEHGLRGGLLESRDGPVGAVLECLVFSSRRLEKRLAGPVFYLLQALAVLSATQHVLLAEVLEMGALSGAFKLVESLLEQSTPWQEHRAVSLPHELLGSSWGSEAPTWVLLEECGLEPQVGAPQVCWKPEAQGCANALYACLTLLFRLSRLC</sequence>
<keyword evidence="7" id="KW-1210">Necrosis</keyword>
<evidence type="ECO:0000313" key="15">
    <source>
        <dbReference type="Proteomes" id="UP000245320"/>
    </source>
</evidence>
<dbReference type="GO" id="GO:0070273">
    <property type="term" value="F:phosphatidylinositol-4-phosphate binding"/>
    <property type="evidence" value="ECO:0007669"/>
    <property type="project" value="TreeGrafter"/>
</dbReference>
<evidence type="ECO:0000256" key="9">
    <source>
        <dbReference type="ARBA" id="ARBA00023136"/>
    </source>
</evidence>
<keyword evidence="15" id="KW-1185">Reference proteome</keyword>
<evidence type="ECO:0000256" key="10">
    <source>
        <dbReference type="ARBA" id="ARBA00023139"/>
    </source>
</evidence>
<keyword evidence="9" id="KW-0472">Membrane</keyword>
<dbReference type="GO" id="GO:0072559">
    <property type="term" value="C:NLRP3 inflammasome complex"/>
    <property type="evidence" value="ECO:0007669"/>
    <property type="project" value="TreeGrafter"/>
</dbReference>
<reference evidence="16" key="1">
    <citation type="submission" date="2025-08" db="UniProtKB">
        <authorList>
            <consortium name="RefSeq"/>
        </authorList>
    </citation>
    <scope>IDENTIFICATION</scope>
    <source>
        <tissue evidence="16">Spleen</tissue>
    </source>
</reference>
<dbReference type="OrthoDB" id="9035105at2759"/>
<proteinExistence type="inferred from homology"/>
<comment type="similarity">
    <text evidence="3">Belongs to the gasdermin family.</text>
</comment>
<dbReference type="GO" id="GO:0012501">
    <property type="term" value="P:programmed cell death"/>
    <property type="evidence" value="ECO:0007669"/>
    <property type="project" value="UniProtKB-KW"/>
</dbReference>
<keyword evidence="11" id="KW-0449">Lipoprotein</keyword>
<dbReference type="GO" id="GO:0005886">
    <property type="term" value="C:plasma membrane"/>
    <property type="evidence" value="ECO:0007669"/>
    <property type="project" value="UniProtKB-SubCell"/>
</dbReference>
<evidence type="ECO:0000256" key="7">
    <source>
        <dbReference type="ARBA" id="ARBA00022590"/>
    </source>
</evidence>
<accession>A0A6J3Q927</accession>
<feature type="domain" description="Gasdermin pore forming" evidence="13">
    <location>
        <begin position="94"/>
        <end position="331"/>
    </location>
</feature>
<dbReference type="CTD" id="79792"/>
<dbReference type="FunCoup" id="A0A6J3Q927">
    <property type="interactions" value="355"/>
</dbReference>
<dbReference type="InterPro" id="IPR007677">
    <property type="entry name" value="Gasdermin"/>
</dbReference>
<gene>
    <name evidence="16" type="primary">GSDMD</name>
</gene>
<evidence type="ECO:0000256" key="6">
    <source>
        <dbReference type="ARBA" id="ARBA00022490"/>
    </source>
</evidence>
<keyword evidence="12" id="KW-0732">Signal</keyword>
<evidence type="ECO:0000256" key="8">
    <source>
        <dbReference type="ARBA" id="ARBA00022692"/>
    </source>
</evidence>
<evidence type="ECO:0000256" key="12">
    <source>
        <dbReference type="SAM" id="SignalP"/>
    </source>
</evidence>
<dbReference type="InParanoid" id="A0A6J3Q927"/>
<keyword evidence="5" id="KW-1003">Cell membrane</keyword>
<dbReference type="GO" id="GO:0070269">
    <property type="term" value="P:pyroptotic inflammatory response"/>
    <property type="evidence" value="ECO:0007669"/>
    <property type="project" value="TreeGrafter"/>
</dbReference>
<feature type="domain" description="Gasdermin PUB" evidence="14">
    <location>
        <begin position="373"/>
        <end position="541"/>
    </location>
</feature>
<evidence type="ECO:0000256" key="11">
    <source>
        <dbReference type="ARBA" id="ARBA00023288"/>
    </source>
</evidence>
<comment type="subcellular location">
    <subcellularLocation>
        <location evidence="2">Cell membrane</location>
        <topology evidence="2">Multi-pass membrane protein</topology>
    </subcellularLocation>
    <subcellularLocation>
        <location evidence="1">Cytoplasm</location>
    </subcellularLocation>
</comment>
<name>A0A6J3Q927_TURTR</name>
<evidence type="ECO:0000256" key="4">
    <source>
        <dbReference type="ARBA" id="ARBA00022452"/>
    </source>
</evidence>
<dbReference type="AlphaFoldDB" id="A0A6J3Q927"/>
<dbReference type="GO" id="GO:0042742">
    <property type="term" value="P:defense response to bacterium"/>
    <property type="evidence" value="ECO:0007669"/>
    <property type="project" value="TreeGrafter"/>
</dbReference>
<dbReference type="Pfam" id="PF04598">
    <property type="entry name" value="Gasdermin"/>
    <property type="match status" value="1"/>
</dbReference>
<keyword evidence="4" id="KW-1134">Transmembrane beta strand</keyword>
<evidence type="ECO:0000313" key="16">
    <source>
        <dbReference type="RefSeq" id="XP_033698886.1"/>
    </source>
</evidence>
<evidence type="ECO:0000256" key="1">
    <source>
        <dbReference type="ARBA" id="ARBA00004496"/>
    </source>
</evidence>
<dbReference type="PANTHER" id="PTHR16399">
    <property type="entry name" value="GASDERMIN"/>
    <property type="match status" value="1"/>
</dbReference>
<dbReference type="PANTHER" id="PTHR16399:SF15">
    <property type="entry name" value="GASDERMIN-D"/>
    <property type="match status" value="1"/>
</dbReference>
<keyword evidence="10" id="KW-0564">Palmitate</keyword>
<evidence type="ECO:0000259" key="13">
    <source>
        <dbReference type="Pfam" id="PF04598"/>
    </source>
</evidence>
<evidence type="ECO:0000256" key="2">
    <source>
        <dbReference type="ARBA" id="ARBA00004651"/>
    </source>
</evidence>
<dbReference type="InterPro" id="IPR041263">
    <property type="entry name" value="Gasdermin_PUB"/>
</dbReference>
<dbReference type="InterPro" id="IPR040460">
    <property type="entry name" value="Gasdermin_pore"/>
</dbReference>
<evidence type="ECO:0000256" key="5">
    <source>
        <dbReference type="ARBA" id="ARBA00022475"/>
    </source>
</evidence>
<dbReference type="GO" id="GO:0001786">
    <property type="term" value="F:phosphatidylserine binding"/>
    <property type="evidence" value="ECO:0007669"/>
    <property type="project" value="TreeGrafter"/>
</dbReference>
<evidence type="ECO:0000259" key="14">
    <source>
        <dbReference type="Pfam" id="PF17708"/>
    </source>
</evidence>
<keyword evidence="6" id="KW-0963">Cytoplasm</keyword>
<dbReference type="GO" id="GO:0005546">
    <property type="term" value="F:phosphatidylinositol-4,5-bisphosphate binding"/>
    <property type="evidence" value="ECO:0007669"/>
    <property type="project" value="TreeGrafter"/>
</dbReference>
<protein>
    <submittedName>
        <fullName evidence="16">Gasdermin-D isoform X1</fullName>
    </submittedName>
</protein>
<evidence type="ECO:0000256" key="3">
    <source>
        <dbReference type="ARBA" id="ARBA00009279"/>
    </source>
</evidence>